<feature type="compositionally biased region" description="Acidic residues" evidence="1">
    <location>
        <begin position="257"/>
        <end position="278"/>
    </location>
</feature>
<feature type="region of interest" description="Disordered" evidence="1">
    <location>
        <begin position="557"/>
        <end position="684"/>
    </location>
</feature>
<evidence type="ECO:0008006" key="4">
    <source>
        <dbReference type="Google" id="ProtNLM"/>
    </source>
</evidence>
<dbReference type="EMBL" id="NJES01000516">
    <property type="protein sequence ID" value="PHH71400.1"/>
    <property type="molecule type" value="Genomic_DNA"/>
</dbReference>
<gene>
    <name evidence="2" type="ORF">CDD80_5304</name>
</gene>
<feature type="compositionally biased region" description="Low complexity" evidence="1">
    <location>
        <begin position="43"/>
        <end position="54"/>
    </location>
</feature>
<name>A0A2C5YV44_9HYPO</name>
<sequence>MDPPNEPESLIPPAQDDPPRGRDDGADSSSQHEADVFSEGHNSSSPRSSLGSMSEAEQTKIEQTLSQRGIAQRARSPRISEPPASEADEDFVPTVRGTPRLPFRSPSSVQALQRMASPPPPPALGTTARRVGVSPQYSPRRTPPRFKRSTPPLVLLHVTLLPLASWSWGAVLDRSRPDQLSDGAATLRDAWRQLRNRTGDTVSDRGILLPHPQADYELLEERLLEALELPLRRRARILECGHYLGPSSGDLCGSKEGEDEGEDGDIEGCQDDDEKEEEEDKLATHWCRTCRSEIRYDSLGEGKVFRVKVYASNGLMRAGAWAACWKEMERVDVELEPIVDASLHDELVRLADEAVLMTGALGEREGGQEREGSEVVDVDDDDDDDDGSVRRHLVEMDPFTLTPRRLGIGSLPPTEECGTARGDAENPPPSPAPPRRSRPAVDGTASLPQLLLEALRVAVQDRKNVLIALLGALTLVLAVAPRLYTSDHLPTTTAIQEPLAAQSVTMRESFTGSVSVAMPTLEINLEETSSAPADEAVSSSLTTEAVDAKVVETVTETRTETVTETRIETETRVETEIKTRTETETVTASASDDSSESTSRASIPDETTSPVSTNEASAPAEDEASSPTTDFPTPSPEPTSLLAQITAPSPVEAPSAPDFDQESPSLLDSEPPADALDLDFHDHL</sequence>
<accession>A0A2C5YV44</accession>
<organism evidence="2 3">
    <name type="scientific">Ophiocordyceps camponoti-rufipedis</name>
    <dbReference type="NCBI Taxonomy" id="2004952"/>
    <lineage>
        <taxon>Eukaryota</taxon>
        <taxon>Fungi</taxon>
        <taxon>Dikarya</taxon>
        <taxon>Ascomycota</taxon>
        <taxon>Pezizomycotina</taxon>
        <taxon>Sordariomycetes</taxon>
        <taxon>Hypocreomycetidae</taxon>
        <taxon>Hypocreales</taxon>
        <taxon>Ophiocordycipitaceae</taxon>
        <taxon>Ophiocordyceps</taxon>
    </lineage>
</organism>
<comment type="caution">
    <text evidence="2">The sequence shown here is derived from an EMBL/GenBank/DDBJ whole genome shotgun (WGS) entry which is preliminary data.</text>
</comment>
<proteinExistence type="predicted"/>
<feature type="region of interest" description="Disordered" evidence="1">
    <location>
        <begin position="361"/>
        <end position="442"/>
    </location>
</feature>
<feature type="compositionally biased region" description="Low complexity" evidence="1">
    <location>
        <begin position="615"/>
        <end position="632"/>
    </location>
</feature>
<evidence type="ECO:0000256" key="1">
    <source>
        <dbReference type="SAM" id="MobiDB-lite"/>
    </source>
</evidence>
<feature type="region of interest" description="Disordered" evidence="1">
    <location>
        <begin position="1"/>
        <end position="148"/>
    </location>
</feature>
<keyword evidence="3" id="KW-1185">Reference proteome</keyword>
<dbReference type="AlphaFoldDB" id="A0A2C5YV44"/>
<protein>
    <recommendedName>
        <fullName evidence="4">Pathway-specific nitrogen regulator</fullName>
    </recommendedName>
</protein>
<dbReference type="Proteomes" id="UP000226431">
    <property type="component" value="Unassembled WGS sequence"/>
</dbReference>
<feature type="compositionally biased region" description="Acidic residues" evidence="1">
    <location>
        <begin position="374"/>
        <end position="386"/>
    </location>
</feature>
<feature type="compositionally biased region" description="Basic and acidic residues" evidence="1">
    <location>
        <begin position="557"/>
        <end position="583"/>
    </location>
</feature>
<dbReference type="PANTHER" id="PTHR48125">
    <property type="entry name" value="LP07818P1"/>
    <property type="match status" value="1"/>
</dbReference>
<dbReference type="PANTHER" id="PTHR48125:SF12">
    <property type="entry name" value="AT HOOK TRANSCRIPTION FACTOR FAMILY-RELATED"/>
    <property type="match status" value="1"/>
</dbReference>
<dbReference type="OrthoDB" id="5369448at2759"/>
<feature type="compositionally biased region" description="Low complexity" evidence="1">
    <location>
        <begin position="584"/>
        <end position="602"/>
    </location>
</feature>
<feature type="compositionally biased region" description="Basic and acidic residues" evidence="1">
    <location>
        <begin position="17"/>
        <end position="35"/>
    </location>
</feature>
<reference evidence="2 3" key="1">
    <citation type="submission" date="2017-06" db="EMBL/GenBank/DDBJ databases">
        <title>Ant-infecting Ophiocordyceps genomes reveal a high diversity of potential behavioral manipulation genes and a possible major role for enterotoxins.</title>
        <authorList>
            <person name="De Bekker C."/>
            <person name="Evans H.C."/>
            <person name="Brachmann A."/>
            <person name="Hughes D.P."/>
        </authorList>
    </citation>
    <scope>NUCLEOTIDE SEQUENCE [LARGE SCALE GENOMIC DNA]</scope>
    <source>
        <strain evidence="2 3">Map16</strain>
    </source>
</reference>
<evidence type="ECO:0000313" key="3">
    <source>
        <dbReference type="Proteomes" id="UP000226431"/>
    </source>
</evidence>
<evidence type="ECO:0000313" key="2">
    <source>
        <dbReference type="EMBL" id="PHH71400.1"/>
    </source>
</evidence>
<feature type="compositionally biased region" description="Basic and acidic residues" evidence="1">
    <location>
        <begin position="362"/>
        <end position="373"/>
    </location>
</feature>
<feature type="compositionally biased region" description="Polar residues" evidence="1">
    <location>
        <begin position="605"/>
        <end position="614"/>
    </location>
</feature>
<dbReference type="STRING" id="2004952.A0A2C5YV44"/>
<feature type="region of interest" description="Disordered" evidence="1">
    <location>
        <begin position="251"/>
        <end position="278"/>
    </location>
</feature>